<reference evidence="2 3" key="1">
    <citation type="submission" date="2014-07" db="EMBL/GenBank/DDBJ databases">
        <authorList>
            <person name="McCorrison J."/>
            <person name="Sanka R."/>
            <person name="Torralba M."/>
            <person name="Gillis M."/>
            <person name="Haft D.H."/>
            <person name="Methe B."/>
            <person name="Sutton G."/>
            <person name="Nelson K.E."/>
        </authorList>
    </citation>
    <scope>NUCLEOTIDE SEQUENCE [LARGE SCALE GENOMIC DNA]</scope>
    <source>
        <strain evidence="2 3">S7-1-13</strain>
    </source>
</reference>
<keyword evidence="1" id="KW-0472">Membrane</keyword>
<organism evidence="2 3">
    <name type="scientific">Anaerococcus lactolyticus S7-1-13</name>
    <dbReference type="NCBI Taxonomy" id="1284686"/>
    <lineage>
        <taxon>Bacteria</taxon>
        <taxon>Bacillati</taxon>
        <taxon>Bacillota</taxon>
        <taxon>Tissierellia</taxon>
        <taxon>Tissierellales</taxon>
        <taxon>Peptoniphilaceae</taxon>
        <taxon>Anaerococcus</taxon>
    </lineage>
</organism>
<dbReference type="EMBL" id="JRMW01000034">
    <property type="protein sequence ID" value="KGF04063.1"/>
    <property type="molecule type" value="Genomic_DNA"/>
</dbReference>
<evidence type="ECO:0000313" key="3">
    <source>
        <dbReference type="Proteomes" id="UP000029579"/>
    </source>
</evidence>
<dbReference type="Proteomes" id="UP000029579">
    <property type="component" value="Unassembled WGS sequence"/>
</dbReference>
<accession>A0A095X2H3</accession>
<evidence type="ECO:0000313" key="2">
    <source>
        <dbReference type="EMBL" id="KGF04063.1"/>
    </source>
</evidence>
<dbReference type="OrthoDB" id="9918366at2"/>
<comment type="caution">
    <text evidence="2">The sequence shown here is derived from an EMBL/GenBank/DDBJ whole genome shotgun (WGS) entry which is preliminary data.</text>
</comment>
<dbReference type="AlphaFoldDB" id="A0A095X2H3"/>
<feature type="transmembrane region" description="Helical" evidence="1">
    <location>
        <begin position="32"/>
        <end position="51"/>
    </location>
</feature>
<dbReference type="RefSeq" id="WP_037327730.1">
    <property type="nucleotide sequence ID" value="NZ_JRMW01000034.1"/>
</dbReference>
<proteinExistence type="predicted"/>
<protein>
    <submittedName>
        <fullName evidence="2">Uncharacterized protein</fullName>
    </submittedName>
</protein>
<name>A0A095X2H3_9FIRM</name>
<keyword evidence="1" id="KW-0812">Transmembrane</keyword>
<gene>
    <name evidence="2" type="ORF">HMPREF1630_05395</name>
</gene>
<evidence type="ECO:0000256" key="1">
    <source>
        <dbReference type="SAM" id="Phobius"/>
    </source>
</evidence>
<feature type="transmembrane region" description="Helical" evidence="1">
    <location>
        <begin position="58"/>
        <end position="78"/>
    </location>
</feature>
<keyword evidence="1" id="KW-1133">Transmembrane helix</keyword>
<sequence>MEYFVILMFLAFAIHNLRESKGKKIRIDIRPIYNIILVIAGILYLALAYKIGRGIESGIAAISALFYLWTIIYCQGIGQDGFYVLLRKSTIRKIEISNIRDIKIDKENYKLEFYADSTIYKQKYKKEDFPKVLEIIGKFK</sequence>